<dbReference type="OrthoDB" id="3194859at2"/>
<reference evidence="3" key="1">
    <citation type="journal article" date="2013" name="Stand. Genomic Sci.">
        <title>Complete genome sequence of Coriobacterium glomerans type strain (PW2(T)) from the midgut of Pyrrhocoris apterus L. (red soldier bug).</title>
        <authorList>
            <person name="Stackebrandt E."/>
            <person name="Zeytun A."/>
            <person name="Lapidus A."/>
            <person name="Nolan M."/>
            <person name="Lucas S."/>
            <person name="Hammon N."/>
            <person name="Deshpande S."/>
            <person name="Cheng J.F."/>
            <person name="Tapia R."/>
            <person name="Goodwin L.A."/>
            <person name="Pitluck S."/>
            <person name="Liolios K."/>
            <person name="Pagani I."/>
            <person name="Ivanova N."/>
            <person name="Mavromatis K."/>
            <person name="Mikhailova N."/>
            <person name="Huntemann M."/>
            <person name="Pati A."/>
            <person name="Chen A."/>
            <person name="Palaniappan K."/>
            <person name="Chang Y.J."/>
            <person name="Land M."/>
            <person name="Hauser L."/>
            <person name="Rohde M."/>
            <person name="Pukall R."/>
            <person name="Goker M."/>
            <person name="Detter J.C."/>
            <person name="Woyke T."/>
            <person name="Bristow J."/>
            <person name="Eisen J.A."/>
            <person name="Markowitz V."/>
            <person name="Hugenholtz P."/>
            <person name="Kyrpides N.C."/>
            <person name="Klenk H.P."/>
        </authorList>
    </citation>
    <scope>NUCLEOTIDE SEQUENCE</scope>
    <source>
        <strain evidence="3">ATCC 49209 / DSM 20642 / JCM 10262 / PW2</strain>
    </source>
</reference>
<evidence type="ECO:0000256" key="1">
    <source>
        <dbReference type="SAM" id="Phobius"/>
    </source>
</evidence>
<feature type="transmembrane region" description="Helical" evidence="1">
    <location>
        <begin position="179"/>
        <end position="200"/>
    </location>
</feature>
<dbReference type="HOGENOM" id="CLU_085024_0_0_11"/>
<organism evidence="2 3">
    <name type="scientific">Coriobacterium glomerans (strain ATCC 49209 / DSM 20642 / JCM 10262 / PW2)</name>
    <dbReference type="NCBI Taxonomy" id="700015"/>
    <lineage>
        <taxon>Bacteria</taxon>
        <taxon>Bacillati</taxon>
        <taxon>Actinomycetota</taxon>
        <taxon>Coriobacteriia</taxon>
        <taxon>Coriobacteriales</taxon>
        <taxon>Coriobacteriaceae</taxon>
        <taxon>Coriobacterium</taxon>
    </lineage>
</organism>
<evidence type="ECO:0000313" key="3">
    <source>
        <dbReference type="Proteomes" id="UP000006851"/>
    </source>
</evidence>
<feature type="transmembrane region" description="Helical" evidence="1">
    <location>
        <begin position="117"/>
        <end position="150"/>
    </location>
</feature>
<evidence type="ECO:0000313" key="2">
    <source>
        <dbReference type="EMBL" id="AEB06515.1"/>
    </source>
</evidence>
<feature type="transmembrane region" description="Helical" evidence="1">
    <location>
        <begin position="207"/>
        <end position="227"/>
    </location>
</feature>
<keyword evidence="1" id="KW-0812">Transmembrane</keyword>
<gene>
    <name evidence="2" type="ordered locus">Corgl_0397</name>
</gene>
<dbReference type="AlphaFoldDB" id="F2NAI8"/>
<accession>F2NAI8</accession>
<dbReference type="RefSeq" id="WP_013708258.1">
    <property type="nucleotide sequence ID" value="NC_015389.1"/>
</dbReference>
<keyword evidence="3" id="KW-1185">Reference proteome</keyword>
<feature type="transmembrane region" description="Helical" evidence="1">
    <location>
        <begin position="78"/>
        <end position="96"/>
    </location>
</feature>
<proteinExistence type="predicted"/>
<dbReference type="STRING" id="700015.Corgl_0397"/>
<protein>
    <submittedName>
        <fullName evidence="2">Uncharacterized protein</fullName>
    </submittedName>
</protein>
<dbReference type="Proteomes" id="UP000006851">
    <property type="component" value="Chromosome"/>
</dbReference>
<dbReference type="eggNOG" id="ENOG50329A3">
    <property type="taxonomic scope" value="Bacteria"/>
</dbReference>
<feature type="transmembrane region" description="Helical" evidence="1">
    <location>
        <begin position="247"/>
        <end position="267"/>
    </location>
</feature>
<keyword evidence="1" id="KW-1133">Transmembrane helix</keyword>
<sequence>MSIIRLYWFDLRVSRRMVLASLAAVLVLAGLIMANAALMASFYEQRAAAFSWGDFIASCFSGAQSYEVTQGSQFKPPVGWLLICLLLAYATLLFPYRDLMGAGRAALVAGGGRISWWVAMCLWVITVVCLCWVAVAAAAAVATLICGGPLTLEIHRSMLLVCEVSADHIFADAVDGTPFLLVALLMSAALGIAQLAASLVLRPTFAFAAAVALLLASAFLTSPLLVGSFLMADRWGGMVSSGLGSDAGALVGCALLFAGALAGGLLFRRFDVLDKEMNV</sequence>
<dbReference type="EMBL" id="CP002628">
    <property type="protein sequence ID" value="AEB06515.1"/>
    <property type="molecule type" value="Genomic_DNA"/>
</dbReference>
<dbReference type="KEGG" id="cgo:Corgl_0397"/>
<name>F2NAI8_CORGP</name>
<keyword evidence="1" id="KW-0472">Membrane</keyword>